<dbReference type="EMBL" id="BHYM01000034">
    <property type="protein sequence ID" value="GCE39975.1"/>
    <property type="molecule type" value="Genomic_DNA"/>
</dbReference>
<name>A0A402C8M8_RHOWR</name>
<protein>
    <submittedName>
        <fullName evidence="1">Uncharacterized protein</fullName>
    </submittedName>
</protein>
<evidence type="ECO:0000313" key="2">
    <source>
        <dbReference type="Proteomes" id="UP000287519"/>
    </source>
</evidence>
<sequence>MSDVTRWGLRIVVGCPYPDRRVRVAPMMLREKDAGISTVPATEGGGLPCKV</sequence>
<evidence type="ECO:0000313" key="1">
    <source>
        <dbReference type="EMBL" id="GCE39975.1"/>
    </source>
</evidence>
<organism evidence="1 2">
    <name type="scientific">Rhodococcus wratislaviensis</name>
    <name type="common">Tsukamurella wratislaviensis</name>
    <dbReference type="NCBI Taxonomy" id="44752"/>
    <lineage>
        <taxon>Bacteria</taxon>
        <taxon>Bacillati</taxon>
        <taxon>Actinomycetota</taxon>
        <taxon>Actinomycetes</taxon>
        <taxon>Mycobacteriales</taxon>
        <taxon>Nocardiaceae</taxon>
        <taxon>Rhodococcus</taxon>
    </lineage>
</organism>
<dbReference type="AlphaFoldDB" id="A0A402C8M8"/>
<gene>
    <name evidence="1" type="ORF">Rhow_003618</name>
</gene>
<reference evidence="1 2" key="1">
    <citation type="submission" date="2018-11" db="EMBL/GenBank/DDBJ databases">
        <title>Microbial catabolism of amino acid.</title>
        <authorList>
            <person name="Hibi M."/>
            <person name="Ogawa J."/>
        </authorList>
    </citation>
    <scope>NUCLEOTIDE SEQUENCE [LARGE SCALE GENOMIC DNA]</scope>
    <source>
        <strain evidence="1 2">C31-06</strain>
    </source>
</reference>
<proteinExistence type="predicted"/>
<keyword evidence="2" id="KW-1185">Reference proteome</keyword>
<comment type="caution">
    <text evidence="1">The sequence shown here is derived from an EMBL/GenBank/DDBJ whole genome shotgun (WGS) entry which is preliminary data.</text>
</comment>
<dbReference type="Proteomes" id="UP000287519">
    <property type="component" value="Unassembled WGS sequence"/>
</dbReference>
<accession>A0A402C8M8</accession>